<dbReference type="Proteomes" id="UP001169719">
    <property type="component" value="Unassembled WGS sequence"/>
</dbReference>
<dbReference type="CDD" id="cd02612">
    <property type="entry name" value="HAD_PGPPase"/>
    <property type="match status" value="1"/>
</dbReference>
<dbReference type="SUPFAM" id="SSF56784">
    <property type="entry name" value="HAD-like"/>
    <property type="match status" value="1"/>
</dbReference>
<evidence type="ECO:0000313" key="5">
    <source>
        <dbReference type="Proteomes" id="UP001169719"/>
    </source>
</evidence>
<reference evidence="4" key="1">
    <citation type="submission" date="2024-05" db="EMBL/GenBank/DDBJ databases">
        <title>Genome Sequences of Four Agar- Degrading Marine Bacteria.</title>
        <authorList>
            <person name="Phillips E.K."/>
            <person name="Shaffer J.C."/>
            <person name="Henson M.W."/>
            <person name="Temperton B."/>
            <person name="Thrash C.J."/>
            <person name="Martin M.O."/>
        </authorList>
    </citation>
    <scope>NUCLEOTIDE SEQUENCE</scope>
    <source>
        <strain evidence="4">EKP203</strain>
    </source>
</reference>
<keyword evidence="3" id="KW-0460">Magnesium</keyword>
<organism evidence="4 5">
    <name type="scientific">Vibrio agarivorans</name>
    <dbReference type="NCBI Taxonomy" id="153622"/>
    <lineage>
        <taxon>Bacteria</taxon>
        <taxon>Pseudomonadati</taxon>
        <taxon>Pseudomonadota</taxon>
        <taxon>Gammaproteobacteria</taxon>
        <taxon>Vibrionales</taxon>
        <taxon>Vibrionaceae</taxon>
        <taxon>Vibrio</taxon>
    </lineage>
</organism>
<dbReference type="NCBIfam" id="TIGR01488">
    <property type="entry name" value="HAD-SF-IB"/>
    <property type="match status" value="1"/>
</dbReference>
<dbReference type="InterPro" id="IPR006385">
    <property type="entry name" value="HAD_hydro_SerB1"/>
</dbReference>
<dbReference type="RefSeq" id="WP_289961745.1">
    <property type="nucleotide sequence ID" value="NZ_JAUEOZ010000001.1"/>
</dbReference>
<dbReference type="NCBIfam" id="TIGR01490">
    <property type="entry name" value="HAD-SF-IB-hyp1"/>
    <property type="match status" value="1"/>
</dbReference>
<keyword evidence="1" id="KW-0479">Metal-binding</keyword>
<accession>A0ABT7Y0X1</accession>
<dbReference type="InterPro" id="IPR036412">
    <property type="entry name" value="HAD-like_sf"/>
</dbReference>
<evidence type="ECO:0000313" key="4">
    <source>
        <dbReference type="EMBL" id="MDN2481665.1"/>
    </source>
</evidence>
<proteinExistence type="predicted"/>
<dbReference type="InterPro" id="IPR050582">
    <property type="entry name" value="HAD-like_SerB"/>
</dbReference>
<dbReference type="Gene3D" id="3.40.50.1000">
    <property type="entry name" value="HAD superfamily/HAD-like"/>
    <property type="match status" value="1"/>
</dbReference>
<evidence type="ECO:0000256" key="1">
    <source>
        <dbReference type="ARBA" id="ARBA00022723"/>
    </source>
</evidence>
<sequence>MLNQTHPTPASLYVFDMDETLIAKDLSVLWHQHLVHDLHLADEAFLAEDEKMMADYYQGAMNLDGYVEFSMQPIKHLSTTEIDAIADTFIETTAARYVYPQAISLLQELHHQGKTCMIISATVTFLVKALAKHLDIEFAEGVNLHQENGFYTGKIFGVPSYQAGKVIRLKQWLESQNGEYMATHFYSDSINDLPLLLEVPNPIVVNGCPKLKEHAVQSGWQQLSWAL</sequence>
<evidence type="ECO:0000256" key="3">
    <source>
        <dbReference type="ARBA" id="ARBA00022842"/>
    </source>
</evidence>
<dbReference type="EC" id="3.1.3.-" evidence="4"/>
<protein>
    <submittedName>
        <fullName evidence="4">HAD family hydrolase</fullName>
        <ecNumber evidence="4">3.1.3.-</ecNumber>
    </submittedName>
</protein>
<dbReference type="InterPro" id="IPR023214">
    <property type="entry name" value="HAD_sf"/>
</dbReference>
<dbReference type="Gene3D" id="1.20.1440.100">
    <property type="entry name" value="SG protein - dephosphorylation function"/>
    <property type="match status" value="1"/>
</dbReference>
<name>A0ABT7Y0X1_9VIBR</name>
<evidence type="ECO:0000256" key="2">
    <source>
        <dbReference type="ARBA" id="ARBA00022801"/>
    </source>
</evidence>
<dbReference type="GO" id="GO:0016787">
    <property type="term" value="F:hydrolase activity"/>
    <property type="evidence" value="ECO:0007669"/>
    <property type="project" value="UniProtKB-KW"/>
</dbReference>
<keyword evidence="2 4" id="KW-0378">Hydrolase</keyword>
<keyword evidence="5" id="KW-1185">Reference proteome</keyword>
<dbReference type="PANTHER" id="PTHR43344">
    <property type="entry name" value="PHOSPHOSERINE PHOSPHATASE"/>
    <property type="match status" value="1"/>
</dbReference>
<dbReference type="PANTHER" id="PTHR43344:SF13">
    <property type="entry name" value="PHOSPHATASE RV3661-RELATED"/>
    <property type="match status" value="1"/>
</dbReference>
<dbReference type="EMBL" id="JAUEOZ010000001">
    <property type="protein sequence ID" value="MDN2481665.1"/>
    <property type="molecule type" value="Genomic_DNA"/>
</dbReference>
<dbReference type="Pfam" id="PF12710">
    <property type="entry name" value="HAD"/>
    <property type="match status" value="1"/>
</dbReference>
<gene>
    <name evidence="4" type="ORF">QWJ08_09675</name>
</gene>
<comment type="caution">
    <text evidence="4">The sequence shown here is derived from an EMBL/GenBank/DDBJ whole genome shotgun (WGS) entry which is preliminary data.</text>
</comment>